<dbReference type="PANTHER" id="PTHR33050">
    <property type="entry name" value="REVERSE TRANSCRIPTASE DOMAIN-CONTAINING PROTEIN"/>
    <property type="match status" value="1"/>
</dbReference>
<dbReference type="GO" id="GO:0004523">
    <property type="term" value="F:RNA-DNA hybrid ribonuclease activity"/>
    <property type="evidence" value="ECO:0007669"/>
    <property type="project" value="InterPro"/>
</dbReference>
<accession>A0A5J4VIF6</accession>
<reference evidence="2 3" key="1">
    <citation type="submission" date="2019-03" db="EMBL/GenBank/DDBJ databases">
        <title>Single cell metagenomics reveals metabolic interactions within the superorganism composed of flagellate Streblomastix strix and complex community of Bacteroidetes bacteria on its surface.</title>
        <authorList>
            <person name="Treitli S.C."/>
            <person name="Kolisko M."/>
            <person name="Husnik F."/>
            <person name="Keeling P."/>
            <person name="Hampl V."/>
        </authorList>
    </citation>
    <scope>NUCLEOTIDE SEQUENCE [LARGE SCALE GENOMIC DNA]</scope>
    <source>
        <strain evidence="2">ST1C</strain>
    </source>
</reference>
<name>A0A5J4VIF6_9EUKA</name>
<dbReference type="AlphaFoldDB" id="A0A5J4VIF6"/>
<feature type="domain" description="RNase H type-1" evidence="1">
    <location>
        <begin position="46"/>
        <end position="178"/>
    </location>
</feature>
<evidence type="ECO:0000313" key="3">
    <source>
        <dbReference type="Proteomes" id="UP000324800"/>
    </source>
</evidence>
<dbReference type="PANTHER" id="PTHR33050:SF7">
    <property type="entry name" value="RIBONUCLEASE H"/>
    <property type="match status" value="1"/>
</dbReference>
<proteinExistence type="predicted"/>
<gene>
    <name evidence="2" type="ORF">EZS28_022421</name>
</gene>
<dbReference type="PROSITE" id="PS50879">
    <property type="entry name" value="RNASE_H_1"/>
    <property type="match status" value="1"/>
</dbReference>
<dbReference type="Gene3D" id="3.30.420.10">
    <property type="entry name" value="Ribonuclease H-like superfamily/Ribonuclease H"/>
    <property type="match status" value="1"/>
</dbReference>
<dbReference type="CDD" id="cd09275">
    <property type="entry name" value="RNase_HI_RT_DIRS1"/>
    <property type="match status" value="1"/>
</dbReference>
<dbReference type="Proteomes" id="UP000324800">
    <property type="component" value="Unassembled WGS sequence"/>
</dbReference>
<dbReference type="InterPro" id="IPR036397">
    <property type="entry name" value="RNaseH_sf"/>
</dbReference>
<dbReference type="GO" id="GO:0003676">
    <property type="term" value="F:nucleic acid binding"/>
    <property type="evidence" value="ECO:0007669"/>
    <property type="project" value="InterPro"/>
</dbReference>
<dbReference type="InterPro" id="IPR012337">
    <property type="entry name" value="RNaseH-like_sf"/>
</dbReference>
<evidence type="ECO:0000313" key="2">
    <source>
        <dbReference type="EMBL" id="KAA6382053.1"/>
    </source>
</evidence>
<dbReference type="Pfam" id="PF13456">
    <property type="entry name" value="RVT_3"/>
    <property type="match status" value="1"/>
</dbReference>
<dbReference type="InterPro" id="IPR052055">
    <property type="entry name" value="Hepadnavirus_pol/RT"/>
</dbReference>
<comment type="caution">
    <text evidence="2">The sequence shown here is derived from an EMBL/GenBank/DDBJ whole genome shotgun (WGS) entry which is preliminary data.</text>
</comment>
<dbReference type="InterPro" id="IPR002156">
    <property type="entry name" value="RNaseH_domain"/>
</dbReference>
<evidence type="ECO:0000259" key="1">
    <source>
        <dbReference type="PROSITE" id="PS50879"/>
    </source>
</evidence>
<dbReference type="SUPFAM" id="SSF53098">
    <property type="entry name" value="Ribonuclease H-like"/>
    <property type="match status" value="1"/>
</dbReference>
<organism evidence="2 3">
    <name type="scientific">Streblomastix strix</name>
    <dbReference type="NCBI Taxonomy" id="222440"/>
    <lineage>
        <taxon>Eukaryota</taxon>
        <taxon>Metamonada</taxon>
        <taxon>Preaxostyla</taxon>
        <taxon>Oxymonadida</taxon>
        <taxon>Streblomastigidae</taxon>
        <taxon>Streblomastix</taxon>
    </lineage>
</organism>
<dbReference type="EMBL" id="SNRW01006989">
    <property type="protein sequence ID" value="KAA6382053.1"/>
    <property type="molecule type" value="Genomic_DNA"/>
</dbReference>
<protein>
    <recommendedName>
        <fullName evidence="1">RNase H type-1 domain-containing protein</fullName>
    </recommendedName>
</protein>
<sequence>MNKAKADRVNNGNWNSRVRLNRQMLKEIYWWKTRIQCNQPIRATIQTPEACLTTDDSTKGWGASLLINFTQQEILFHGNWTDKWRLTSSNQRETAAVLIGLRCSQQYLLQNNIRALRIQTDSSTSAYNINRGAATVPLRKLADKILKEPKILHLQVSAVHISGKTNTVADSLSRLASSGDYTYLLIGEIGNVEDSLVLNLTPGQRITMDFEYLGKENSPFFIHQPQQFPQCYKKPHRRKFKPQQLHPFWPSQPWWPTLIAMTSRQLILGKSQEIFHPGDKMRKQQQHLPTCQMIITVIGETEEKDFLNGFEFWNREGNKWTDLLQVSDPEAVISNFVAQLKADDATNSNINNCKIAISMLFNMQGFSEEKINGQALKQIMKQPSSAMRKEHKEEPIYELDILIKHLQSKAQRLDQLPEMEFMGCVISSIMALTTLRLAEVHRATATPLPDGAWQLHTTISKTKIPKATI</sequence>